<evidence type="ECO:0000256" key="18">
    <source>
        <dbReference type="ARBA" id="ARBA00023408"/>
    </source>
</evidence>
<evidence type="ECO:0000256" key="29">
    <source>
        <dbReference type="ARBA" id="ARBA00048011"/>
    </source>
</evidence>
<evidence type="ECO:0000256" key="46">
    <source>
        <dbReference type="ARBA" id="ARBA00049461"/>
    </source>
</evidence>
<evidence type="ECO:0000256" key="47">
    <source>
        <dbReference type="SAM" id="MobiDB-lite"/>
    </source>
</evidence>
<comment type="function">
    <text evidence="24">Calcium-independent membrane-associated phospholipase that catalyzes complete diacylation of phospholipids by hydrolyzing both sn-1 and sn-2 fatty acyl chains attached to the glycerol backbone (phospholipase B activity). Has dual phospholipase and lysophospholipase activities toward diacylphospholipids. Preferentially cleaves sn-2 ester bonds over sn-1 bonds. Acts as a lipase toward glycerolipid substrates. Hydrolyzes fatty acyl chains of diacylglycerols with preference for the sn-2 position and of triacylglycerols with not positional selectivity. May also hydrolyze long chain retinyl esters such as retinyl palmitate. May contribute to digestion of dietary phospholipids, glycerolipids and retinoids, facilitating lipid absorption at the brush border.</text>
</comment>
<dbReference type="EMBL" id="HAEF01006382">
    <property type="protein sequence ID" value="SBR43764.1"/>
    <property type="molecule type" value="Transcribed_RNA"/>
</dbReference>
<keyword evidence="13" id="KW-0443">Lipid metabolism</keyword>
<comment type="catalytic activity">
    <reaction evidence="39">
        <text>1-hexadecanoyl-sn-glycero-3-phosphocholine + H2O = sn-glycerol 3-phosphocholine + hexadecanoate + H(+)</text>
        <dbReference type="Rhea" id="RHEA:40435"/>
        <dbReference type="ChEBI" id="CHEBI:7896"/>
        <dbReference type="ChEBI" id="CHEBI:15377"/>
        <dbReference type="ChEBI" id="CHEBI:15378"/>
        <dbReference type="ChEBI" id="CHEBI:16870"/>
        <dbReference type="ChEBI" id="CHEBI:72998"/>
    </reaction>
    <physiologicalReaction direction="left-to-right" evidence="39">
        <dbReference type="Rhea" id="RHEA:40436"/>
    </physiologicalReaction>
</comment>
<comment type="catalytic activity">
    <reaction evidence="38">
        <text>1-hexadecanoyl-2-(9Z-octadecenoyl)-sn-glycero-3-phosphoethanolamine + H2O = 1-hexadecanoyl-sn-glycero-3-phosphoethanolamine + (9Z)-octadecenoate + H(+)</text>
        <dbReference type="Rhea" id="RHEA:40911"/>
        <dbReference type="ChEBI" id="CHEBI:15377"/>
        <dbReference type="ChEBI" id="CHEBI:15378"/>
        <dbReference type="ChEBI" id="CHEBI:30823"/>
        <dbReference type="ChEBI" id="CHEBI:73004"/>
        <dbReference type="ChEBI" id="CHEBI:73007"/>
    </reaction>
    <physiologicalReaction direction="left-to-right" evidence="38">
        <dbReference type="Rhea" id="RHEA:40912"/>
    </physiologicalReaction>
</comment>
<organism evidence="48">
    <name type="scientific">Nothobranchius pienaari</name>
    <dbReference type="NCBI Taxonomy" id="704102"/>
    <lineage>
        <taxon>Eukaryota</taxon>
        <taxon>Metazoa</taxon>
        <taxon>Chordata</taxon>
        <taxon>Craniata</taxon>
        <taxon>Vertebrata</taxon>
        <taxon>Euteleostomi</taxon>
        <taxon>Actinopterygii</taxon>
        <taxon>Neopterygii</taxon>
        <taxon>Teleostei</taxon>
        <taxon>Neoteleostei</taxon>
        <taxon>Acanthomorphata</taxon>
        <taxon>Ovalentaria</taxon>
        <taxon>Atherinomorphae</taxon>
        <taxon>Cyprinodontiformes</taxon>
        <taxon>Nothobranchiidae</taxon>
        <taxon>Nothobranchius</taxon>
    </lineage>
</organism>
<comment type="catalytic activity">
    <reaction evidence="30">
        <text>1-hexadecanoyl-2-(9Z-octadecenoyl)-sn-glycero-3-phospho-(1'-sn-glycerol) + H2O = 1-hexadecanoyl-sn-glycero-3-phospho-(1'-sn-glycerol) + (9Z)-octadecenoate + H(+)</text>
        <dbReference type="Rhea" id="RHEA:40919"/>
        <dbReference type="ChEBI" id="CHEBI:15377"/>
        <dbReference type="ChEBI" id="CHEBI:15378"/>
        <dbReference type="ChEBI" id="CHEBI:30823"/>
        <dbReference type="ChEBI" id="CHEBI:72841"/>
        <dbReference type="ChEBI" id="CHEBI:75158"/>
    </reaction>
    <physiologicalReaction direction="left-to-right" evidence="30">
        <dbReference type="Rhea" id="RHEA:40920"/>
    </physiologicalReaction>
</comment>
<dbReference type="GO" id="GO:0006644">
    <property type="term" value="P:phospholipid metabolic process"/>
    <property type="evidence" value="ECO:0007669"/>
    <property type="project" value="TreeGrafter"/>
</dbReference>
<comment type="catalytic activity">
    <reaction evidence="27">
        <text>1-(9Z-octadecenoyl)-glycerol + H2O = glycerol + (9Z)-octadecenoate + H(+)</text>
        <dbReference type="Rhea" id="RHEA:38487"/>
        <dbReference type="ChEBI" id="CHEBI:15377"/>
        <dbReference type="ChEBI" id="CHEBI:15378"/>
        <dbReference type="ChEBI" id="CHEBI:17754"/>
        <dbReference type="ChEBI" id="CHEBI:30823"/>
        <dbReference type="ChEBI" id="CHEBI:75342"/>
    </reaction>
    <physiologicalReaction direction="left-to-right" evidence="27">
        <dbReference type="Rhea" id="RHEA:38488"/>
    </physiologicalReaction>
</comment>
<dbReference type="EC" id="3.1.1.4" evidence="4"/>
<evidence type="ECO:0000256" key="35">
    <source>
        <dbReference type="ARBA" id="ARBA00048374"/>
    </source>
</evidence>
<evidence type="ECO:0000256" key="3">
    <source>
        <dbReference type="ARBA" id="ARBA00013274"/>
    </source>
</evidence>
<comment type="catalytic activity">
    <reaction evidence="18">
        <text>1-hexadecanoyl-2-(9Z,12Z-octadecadienoyl)-sn-glycero-3-phosphocholine + H2O = (9Z,12Z)-octadecadienoate + 1-hexadecanoyl-sn-glycero-3-phosphocholine + H(+)</text>
        <dbReference type="Rhea" id="RHEA:40811"/>
        <dbReference type="ChEBI" id="CHEBI:15377"/>
        <dbReference type="ChEBI" id="CHEBI:15378"/>
        <dbReference type="ChEBI" id="CHEBI:30245"/>
        <dbReference type="ChEBI" id="CHEBI:72998"/>
        <dbReference type="ChEBI" id="CHEBI:73002"/>
    </reaction>
    <physiologicalReaction direction="left-to-right" evidence="18">
        <dbReference type="Rhea" id="RHEA:40812"/>
    </physiologicalReaction>
</comment>
<gene>
    <name evidence="48" type="primary">BX248515.1</name>
</gene>
<evidence type="ECO:0000256" key="37">
    <source>
        <dbReference type="ARBA" id="ARBA00048454"/>
    </source>
</evidence>
<evidence type="ECO:0000256" key="30">
    <source>
        <dbReference type="ARBA" id="ARBA00048015"/>
    </source>
</evidence>
<evidence type="ECO:0000256" key="13">
    <source>
        <dbReference type="ARBA" id="ARBA00023098"/>
    </source>
</evidence>
<comment type="catalytic activity">
    <reaction evidence="34">
        <text>1-hexadecanoyl-2-(9Z,12Z-octadecadienoyl)-sn-glycero-3-phosphocholine + H2O = 2-(9Z,12Z-octadecadienoyl)-sn-glycero-3-phosphocholine + hexadecanoate + H(+)</text>
        <dbReference type="Rhea" id="RHEA:40971"/>
        <dbReference type="ChEBI" id="CHEBI:7896"/>
        <dbReference type="ChEBI" id="CHEBI:15377"/>
        <dbReference type="ChEBI" id="CHEBI:15378"/>
        <dbReference type="ChEBI" id="CHEBI:73002"/>
        <dbReference type="ChEBI" id="CHEBI:76084"/>
    </reaction>
    <physiologicalReaction direction="left-to-right" evidence="34">
        <dbReference type="Rhea" id="RHEA:40972"/>
    </physiologicalReaction>
</comment>
<evidence type="ECO:0000256" key="34">
    <source>
        <dbReference type="ARBA" id="ARBA00048362"/>
    </source>
</evidence>
<comment type="catalytic activity">
    <reaction evidence="40">
        <text>1-hexadecanoyl-2-(9Z-octadecenoyl)-sn-glycero-3-phosphocholine + H2O = 1-hexadecanoyl-sn-glycero-3-phosphocholine + (9Z)-octadecenoate + H(+)</text>
        <dbReference type="Rhea" id="RHEA:38779"/>
        <dbReference type="ChEBI" id="CHEBI:15377"/>
        <dbReference type="ChEBI" id="CHEBI:15378"/>
        <dbReference type="ChEBI" id="CHEBI:30823"/>
        <dbReference type="ChEBI" id="CHEBI:72998"/>
        <dbReference type="ChEBI" id="CHEBI:73001"/>
    </reaction>
    <physiologicalReaction direction="left-to-right" evidence="40">
        <dbReference type="Rhea" id="RHEA:38780"/>
    </physiologicalReaction>
</comment>
<comment type="catalytic activity">
    <reaction evidence="45">
        <text>1,3-di-(9Z-octadecenoyl)-glycerol + H2O = 1-(9Z-octadecenoyl)-glycerol + (9Z)-octadecenoate + H(+)</text>
        <dbReference type="Rhea" id="RHEA:39939"/>
        <dbReference type="ChEBI" id="CHEBI:15377"/>
        <dbReference type="ChEBI" id="CHEBI:15378"/>
        <dbReference type="ChEBI" id="CHEBI:30823"/>
        <dbReference type="ChEBI" id="CHEBI:75342"/>
        <dbReference type="ChEBI" id="CHEBI:75735"/>
    </reaction>
    <physiologicalReaction direction="left-to-right" evidence="45">
        <dbReference type="Rhea" id="RHEA:39940"/>
    </physiologicalReaction>
</comment>
<keyword evidence="12" id="KW-1133">Transmembrane helix</keyword>
<feature type="compositionally biased region" description="Polar residues" evidence="47">
    <location>
        <begin position="1"/>
        <end position="19"/>
    </location>
</feature>
<comment type="catalytic activity">
    <reaction evidence="37">
        <text>a 1-acyl-sn-glycero-3-phosphocholine + H2O = sn-glycerol 3-phosphocholine + a fatty acid + H(+)</text>
        <dbReference type="Rhea" id="RHEA:15177"/>
        <dbReference type="ChEBI" id="CHEBI:15377"/>
        <dbReference type="ChEBI" id="CHEBI:15378"/>
        <dbReference type="ChEBI" id="CHEBI:16870"/>
        <dbReference type="ChEBI" id="CHEBI:28868"/>
        <dbReference type="ChEBI" id="CHEBI:58168"/>
        <dbReference type="EC" id="3.1.1.5"/>
    </reaction>
    <physiologicalReaction direction="left-to-right" evidence="37">
        <dbReference type="Rhea" id="RHEA:15178"/>
    </physiologicalReaction>
</comment>
<comment type="catalytic activity">
    <reaction evidence="35">
        <text>1-octadecanoyl-2-(9Z,12Z)-octadecadienoyl-sn-glycerol + H2O = 1-octadecanoyl-sn-glycerol + (9Z,12Z)-octadecadienoate + H(+)</text>
        <dbReference type="Rhea" id="RHEA:40927"/>
        <dbReference type="ChEBI" id="CHEBI:15377"/>
        <dbReference type="ChEBI" id="CHEBI:15378"/>
        <dbReference type="ChEBI" id="CHEBI:30245"/>
        <dbReference type="ChEBI" id="CHEBI:75550"/>
        <dbReference type="ChEBI" id="CHEBI:77097"/>
    </reaction>
    <physiologicalReaction direction="left-to-right" evidence="35">
        <dbReference type="Rhea" id="RHEA:40928"/>
    </physiologicalReaction>
</comment>
<dbReference type="FunFam" id="3.40.50.1110:FF:000005">
    <property type="entry name" value="Phospholipase B1"/>
    <property type="match status" value="1"/>
</dbReference>
<evidence type="ECO:0000256" key="38">
    <source>
        <dbReference type="ARBA" id="ARBA00048613"/>
    </source>
</evidence>
<dbReference type="Pfam" id="PF00657">
    <property type="entry name" value="Lipase_GDSL"/>
    <property type="match status" value="1"/>
</dbReference>
<dbReference type="SUPFAM" id="SSF52266">
    <property type="entry name" value="SGNH hydrolase"/>
    <property type="match status" value="1"/>
</dbReference>
<protein>
    <recommendedName>
        <fullName evidence="6">Phospholipase B1, membrane-associated</fullName>
        <ecNumber evidence="5">3.1.1.3</ecNumber>
        <ecNumber evidence="4">3.1.1.4</ecNumber>
        <ecNumber evidence="3">3.1.1.5</ecNumber>
    </recommendedName>
    <alternativeName>
        <fullName evidence="20">Lysophospholipase</fullName>
    </alternativeName>
    <alternativeName>
        <fullName evidence="21">Phospholipase A2</fullName>
    </alternativeName>
    <alternativeName>
        <fullName evidence="23">Phospholipase B/lipase</fullName>
    </alternativeName>
    <alternativeName>
        <fullName evidence="22">Triacylglycerol lipase</fullName>
    </alternativeName>
</protein>
<evidence type="ECO:0000256" key="40">
    <source>
        <dbReference type="ARBA" id="ARBA00048699"/>
    </source>
</evidence>
<dbReference type="CDD" id="cd01824">
    <property type="entry name" value="Phospholipase_B_like"/>
    <property type="match status" value="1"/>
</dbReference>
<evidence type="ECO:0000256" key="20">
    <source>
        <dbReference type="ARBA" id="ARBA00029723"/>
    </source>
</evidence>
<evidence type="ECO:0000256" key="21">
    <source>
        <dbReference type="ARBA" id="ARBA00031182"/>
    </source>
</evidence>
<evidence type="ECO:0000256" key="24">
    <source>
        <dbReference type="ARBA" id="ARBA00045916"/>
    </source>
</evidence>
<evidence type="ECO:0000256" key="23">
    <source>
        <dbReference type="ARBA" id="ARBA00033022"/>
    </source>
</evidence>
<comment type="catalytic activity">
    <reaction evidence="19">
        <text>a 1,2-diacyl-sn-glycero-3-phosphocholine + H2O = a 1-acyl-sn-glycero-3-phosphocholine + a fatty acid + H(+)</text>
        <dbReference type="Rhea" id="RHEA:15801"/>
        <dbReference type="ChEBI" id="CHEBI:15377"/>
        <dbReference type="ChEBI" id="CHEBI:15378"/>
        <dbReference type="ChEBI" id="CHEBI:28868"/>
        <dbReference type="ChEBI" id="CHEBI:57643"/>
        <dbReference type="ChEBI" id="CHEBI:58168"/>
        <dbReference type="EC" id="3.1.1.4"/>
    </reaction>
    <physiologicalReaction direction="left-to-right" evidence="19">
        <dbReference type="Rhea" id="RHEA:15802"/>
    </physiologicalReaction>
</comment>
<reference evidence="48" key="1">
    <citation type="submission" date="2016-05" db="EMBL/GenBank/DDBJ databases">
        <authorList>
            <person name="Lavstsen T."/>
            <person name="Jespersen J.S."/>
        </authorList>
    </citation>
    <scope>NUCLEOTIDE SEQUENCE</scope>
    <source>
        <tissue evidence="48">Brain</tissue>
    </source>
</reference>
<comment type="catalytic activity">
    <reaction evidence="29">
        <text>2,3-di-(9Z)-octadecenoyl-sn-glycerol + H2O = 3-(9Z-octadecenoyl)-sn-glycerol + (9Z)-octadecenoate + H(+)</text>
        <dbReference type="Rhea" id="RHEA:42604"/>
        <dbReference type="ChEBI" id="CHEBI:15377"/>
        <dbReference type="ChEBI" id="CHEBI:15378"/>
        <dbReference type="ChEBI" id="CHEBI:30823"/>
        <dbReference type="ChEBI" id="CHEBI:75824"/>
        <dbReference type="ChEBI" id="CHEBI:75938"/>
    </reaction>
    <physiologicalReaction direction="left-to-right" evidence="29">
        <dbReference type="Rhea" id="RHEA:42605"/>
    </physiologicalReaction>
</comment>
<evidence type="ECO:0000256" key="22">
    <source>
        <dbReference type="ARBA" id="ARBA00031485"/>
    </source>
</evidence>
<dbReference type="GO" id="GO:0031526">
    <property type="term" value="C:brush border membrane"/>
    <property type="evidence" value="ECO:0007669"/>
    <property type="project" value="TreeGrafter"/>
</dbReference>
<evidence type="ECO:0000256" key="11">
    <source>
        <dbReference type="ARBA" id="ARBA00022801"/>
    </source>
</evidence>
<comment type="catalytic activity">
    <reaction evidence="25">
        <text>1-hexadecanoyl-2-(9Z)-octadecenoyl-3-octadecanoyl-sn-glycerol + H2O = 2-(9Z-octadecenoyl)-3-octadecanoyl-sn-glycerol + hexadecanoate + H(+)</text>
        <dbReference type="Rhea" id="RHEA:41107"/>
        <dbReference type="ChEBI" id="CHEBI:7896"/>
        <dbReference type="ChEBI" id="CHEBI:15377"/>
        <dbReference type="ChEBI" id="CHEBI:15378"/>
        <dbReference type="ChEBI" id="CHEBI:75558"/>
        <dbReference type="ChEBI" id="CHEBI:77623"/>
    </reaction>
    <physiologicalReaction direction="left-to-right" evidence="25">
        <dbReference type="Rhea" id="RHEA:41108"/>
    </physiologicalReaction>
</comment>
<feature type="region of interest" description="Disordered" evidence="47">
    <location>
        <begin position="1"/>
        <end position="25"/>
    </location>
</feature>
<evidence type="ECO:0000256" key="17">
    <source>
        <dbReference type="ARBA" id="ARBA00023369"/>
    </source>
</evidence>
<comment type="catalytic activity">
    <reaction evidence="43">
        <text>1-hexadecanoyl-2-(9Z)-octadecenoyl-3-octadecanoyl-sn-glycerol + H2O = 1-hexadecanoyl-3-octadecanoyl-sn-glycerol + (9Z)-octadecenoate + H(+)</text>
        <dbReference type="Rhea" id="RHEA:41103"/>
        <dbReference type="ChEBI" id="CHEBI:15377"/>
        <dbReference type="ChEBI" id="CHEBI:15378"/>
        <dbReference type="ChEBI" id="CHEBI:30823"/>
        <dbReference type="ChEBI" id="CHEBI:77623"/>
        <dbReference type="ChEBI" id="CHEBI:77624"/>
    </reaction>
    <physiologicalReaction direction="left-to-right" evidence="43">
        <dbReference type="Rhea" id="RHEA:41104"/>
    </physiologicalReaction>
</comment>
<keyword evidence="10" id="KW-0677">Repeat</keyword>
<comment type="subcellular location">
    <subcellularLocation>
        <location evidence="1">Apical cell membrane</location>
        <topology evidence="1">Single-pass type I membrane protein</topology>
    </subcellularLocation>
</comment>
<keyword evidence="11" id="KW-0378">Hydrolase</keyword>
<evidence type="ECO:0000256" key="32">
    <source>
        <dbReference type="ARBA" id="ARBA00048058"/>
    </source>
</evidence>
<evidence type="ECO:0000256" key="26">
    <source>
        <dbReference type="ARBA" id="ARBA00047363"/>
    </source>
</evidence>
<reference evidence="48" key="2">
    <citation type="submission" date="2016-06" db="EMBL/GenBank/DDBJ databases">
        <title>The genome of a short-lived fish provides insights into sex chromosome evolution and the genetic control of aging.</title>
        <authorList>
            <person name="Reichwald K."/>
            <person name="Felder M."/>
            <person name="Petzold A."/>
            <person name="Koch P."/>
            <person name="Groth M."/>
            <person name="Platzer M."/>
        </authorList>
    </citation>
    <scope>NUCLEOTIDE SEQUENCE</scope>
    <source>
        <tissue evidence="48">Brain</tissue>
    </source>
</reference>
<dbReference type="InterPro" id="IPR001087">
    <property type="entry name" value="GDSL"/>
</dbReference>
<evidence type="ECO:0000256" key="39">
    <source>
        <dbReference type="ARBA" id="ARBA00048656"/>
    </source>
</evidence>
<evidence type="ECO:0000256" key="1">
    <source>
        <dbReference type="ARBA" id="ARBA00004247"/>
    </source>
</evidence>
<comment type="catalytic activity">
    <reaction evidence="46">
        <text>2-(9Z-octadecenoyl)-glycerol + H2O = glycerol + (9Z)-octadecenoate + H(+)</text>
        <dbReference type="Rhea" id="RHEA:38491"/>
        <dbReference type="ChEBI" id="CHEBI:15377"/>
        <dbReference type="ChEBI" id="CHEBI:15378"/>
        <dbReference type="ChEBI" id="CHEBI:17754"/>
        <dbReference type="ChEBI" id="CHEBI:30823"/>
        <dbReference type="ChEBI" id="CHEBI:73990"/>
    </reaction>
    <physiologicalReaction direction="left-to-right" evidence="46">
        <dbReference type="Rhea" id="RHEA:38492"/>
    </physiologicalReaction>
</comment>
<dbReference type="GO" id="GO:0004806">
    <property type="term" value="F:triacylglycerol lipase activity"/>
    <property type="evidence" value="ECO:0007669"/>
    <property type="project" value="UniProtKB-EC"/>
</dbReference>
<evidence type="ECO:0000256" key="7">
    <source>
        <dbReference type="ARBA" id="ARBA00022475"/>
    </source>
</evidence>
<comment type="catalytic activity">
    <reaction evidence="32">
        <text>1,2-di-(9Z-octadecenoyl)-sn-glycero-3-phosphocholine + H2O = 1-(9Z-octadecenoyl)-sn-glycero-3-phosphocholine + (9Z)-octadecenoate + H(+)</text>
        <dbReference type="Rhea" id="RHEA:40923"/>
        <dbReference type="ChEBI" id="CHEBI:15377"/>
        <dbReference type="ChEBI" id="CHEBI:15378"/>
        <dbReference type="ChEBI" id="CHEBI:28610"/>
        <dbReference type="ChEBI" id="CHEBI:30823"/>
        <dbReference type="ChEBI" id="CHEBI:74669"/>
    </reaction>
    <physiologicalReaction direction="left-to-right" evidence="32">
        <dbReference type="Rhea" id="RHEA:40924"/>
    </physiologicalReaction>
</comment>
<comment type="catalytic activity">
    <reaction evidence="26">
        <text>1,3-dihexadecanoyl-2-(9Z-octadecenoyl)glycerol + H2O = 1-hexadecanoyl-2-(9Z-octadecenoyl)-glycerol + hexadecanoate + H(+)</text>
        <dbReference type="Rhea" id="RHEA:40979"/>
        <dbReference type="ChEBI" id="CHEBI:7896"/>
        <dbReference type="ChEBI" id="CHEBI:15377"/>
        <dbReference type="ChEBI" id="CHEBI:15378"/>
        <dbReference type="ChEBI" id="CHEBI:75585"/>
        <dbReference type="ChEBI" id="CHEBI:75688"/>
    </reaction>
    <physiologicalReaction direction="left-to-right" evidence="26">
        <dbReference type="Rhea" id="RHEA:40980"/>
    </physiologicalReaction>
</comment>
<dbReference type="AlphaFoldDB" id="A0A1A8N4M9"/>
<name>A0A1A8N4M9_9TELE</name>
<evidence type="ECO:0000256" key="12">
    <source>
        <dbReference type="ARBA" id="ARBA00022989"/>
    </source>
</evidence>
<evidence type="ECO:0000313" key="48">
    <source>
        <dbReference type="EMBL" id="SBR63744.1"/>
    </source>
</evidence>
<evidence type="ECO:0000256" key="28">
    <source>
        <dbReference type="ARBA" id="ARBA00047459"/>
    </source>
</evidence>
<evidence type="ECO:0000256" key="45">
    <source>
        <dbReference type="ARBA" id="ARBA00049372"/>
    </source>
</evidence>
<keyword evidence="16" id="KW-1208">Phospholipid metabolism</keyword>
<comment type="catalytic activity">
    <reaction evidence="36">
        <text>1,2,3-tri-(9Z-octadecenoyl)-glycerol + H2O = di-(9Z)-octadecenoylglycerol + (9Z)-octadecenoate + H(+)</text>
        <dbReference type="Rhea" id="RHEA:38575"/>
        <dbReference type="ChEBI" id="CHEBI:15377"/>
        <dbReference type="ChEBI" id="CHEBI:15378"/>
        <dbReference type="ChEBI" id="CHEBI:30823"/>
        <dbReference type="ChEBI" id="CHEBI:53753"/>
        <dbReference type="ChEBI" id="CHEBI:75945"/>
    </reaction>
    <physiologicalReaction direction="left-to-right" evidence="36">
        <dbReference type="Rhea" id="RHEA:38576"/>
    </physiologicalReaction>
</comment>
<dbReference type="InterPro" id="IPR035547">
    <property type="entry name" value="Phospholipase_B"/>
</dbReference>
<comment type="catalytic activity">
    <reaction evidence="33">
        <text>1,2-dihexadecanoyl-sn-glycero-3-phosphocholine + H2O = 1-hexadecanoyl-sn-glycero-3-phosphocholine + hexadecanoate + H(+)</text>
        <dbReference type="Rhea" id="RHEA:41223"/>
        <dbReference type="ChEBI" id="CHEBI:7896"/>
        <dbReference type="ChEBI" id="CHEBI:15377"/>
        <dbReference type="ChEBI" id="CHEBI:15378"/>
        <dbReference type="ChEBI" id="CHEBI:72998"/>
        <dbReference type="ChEBI" id="CHEBI:72999"/>
    </reaction>
    <physiologicalReaction direction="left-to-right" evidence="33">
        <dbReference type="Rhea" id="RHEA:41224"/>
    </physiologicalReaction>
</comment>
<evidence type="ECO:0000256" key="19">
    <source>
        <dbReference type="ARBA" id="ARBA00023422"/>
    </source>
</evidence>
<evidence type="ECO:0000256" key="44">
    <source>
        <dbReference type="ARBA" id="ARBA00049363"/>
    </source>
</evidence>
<evidence type="ECO:0000256" key="25">
    <source>
        <dbReference type="ARBA" id="ARBA00047324"/>
    </source>
</evidence>
<evidence type="ECO:0000256" key="14">
    <source>
        <dbReference type="ARBA" id="ARBA00023136"/>
    </source>
</evidence>
<accession>A0A1A8N4M9</accession>
<evidence type="ECO:0000256" key="43">
    <source>
        <dbReference type="ARBA" id="ARBA00048939"/>
    </source>
</evidence>
<keyword evidence="14" id="KW-0472">Membrane</keyword>
<dbReference type="EMBL" id="HAEG01000540">
    <property type="protein sequence ID" value="SBR63744.1"/>
    <property type="molecule type" value="Transcribed_RNA"/>
</dbReference>
<dbReference type="EC" id="3.1.1.3" evidence="5"/>
<evidence type="ECO:0000256" key="42">
    <source>
        <dbReference type="ARBA" id="ARBA00048872"/>
    </source>
</evidence>
<evidence type="ECO:0000256" key="41">
    <source>
        <dbReference type="ARBA" id="ARBA00048869"/>
    </source>
</evidence>
<dbReference type="PANTHER" id="PTHR21325:SF45">
    <property type="entry name" value="PHOSPHOLIPASE B1, MEMBRANE-ASSOCIATED"/>
    <property type="match status" value="1"/>
</dbReference>
<sequence length="384" mass="42913">MEKTQQATLSHSSFQCPDTSPSPSVPSSVEFVKVADVKVVAALGDSLTTAVGANATSLLQLPIEYRDLSWSIGGYGTLKDVSTLPNIMKVFNPNLVGASSGTTFHSLRAPIEKTGFNLATNGHRTYQLPSQARTLIDTLSSSKDLNFKEDWKLLTIFIGLNDICNYCKDKTKYSVDNFIHHFTVSLEMLKKEVPRMIVNVVQIGTIQPLREVKLSAGCFLQLSFCSCLLQPTSKSPELQELVKVNEEYQRRLEELLHGSRFFKEDFAVVLQPFLKHTDAPRLPNGKIDLTFFAPDCFHFSMKGQKSLARGLWNNMFQPAGKKTMLRKLSDPISLICPPAEHPYIDTRPMIIKQAKLQQSRGVSPMTSTSMLLLFHTAVAYFLFI</sequence>
<dbReference type="InterPro" id="IPR036514">
    <property type="entry name" value="SGNH_hydro_sf"/>
</dbReference>
<evidence type="ECO:0000256" key="4">
    <source>
        <dbReference type="ARBA" id="ARBA00013278"/>
    </source>
</evidence>
<comment type="catalytic activity">
    <reaction evidence="44">
        <text>1,2-dihexadecanoyl-sn-glycero-3-phosphocholine + 2 H2O = sn-glycerol 3-phosphocholine + 2 hexadecanoate + 2 H(+)</text>
        <dbReference type="Rhea" id="RHEA:40975"/>
        <dbReference type="ChEBI" id="CHEBI:7896"/>
        <dbReference type="ChEBI" id="CHEBI:15377"/>
        <dbReference type="ChEBI" id="CHEBI:15378"/>
        <dbReference type="ChEBI" id="CHEBI:16870"/>
        <dbReference type="ChEBI" id="CHEBI:72999"/>
    </reaction>
    <physiologicalReaction direction="left-to-right" evidence="44">
        <dbReference type="Rhea" id="RHEA:40976"/>
    </physiologicalReaction>
</comment>
<comment type="similarity">
    <text evidence="2">Belongs to the 'GDSL' lipolytic enzyme family. Phospholipase B1 subfamily.</text>
</comment>
<keyword evidence="7" id="KW-1003">Cell membrane</keyword>
<evidence type="ECO:0000256" key="15">
    <source>
        <dbReference type="ARBA" id="ARBA00023180"/>
    </source>
</evidence>
<comment type="catalytic activity">
    <reaction evidence="17">
        <text>a triacylglycerol + H2O = a diacylglycerol + a fatty acid + H(+)</text>
        <dbReference type="Rhea" id="RHEA:12044"/>
        <dbReference type="ChEBI" id="CHEBI:15377"/>
        <dbReference type="ChEBI" id="CHEBI:15378"/>
        <dbReference type="ChEBI" id="CHEBI:17855"/>
        <dbReference type="ChEBI" id="CHEBI:18035"/>
        <dbReference type="ChEBI" id="CHEBI:28868"/>
        <dbReference type="EC" id="3.1.1.3"/>
    </reaction>
    <physiologicalReaction direction="left-to-right" evidence="17">
        <dbReference type="Rhea" id="RHEA:12045"/>
    </physiologicalReaction>
</comment>
<dbReference type="InterPro" id="IPR038885">
    <property type="entry name" value="PLB1"/>
</dbReference>
<evidence type="ECO:0000256" key="6">
    <source>
        <dbReference type="ARBA" id="ARBA00015133"/>
    </source>
</evidence>
<dbReference type="EC" id="3.1.1.5" evidence="3"/>
<comment type="catalytic activity">
    <reaction evidence="31">
        <text>a 1-O-alkyl-2-acyl-sn-glycero-3-phosphocholine + H2O = a 1-O-alkyl-sn-glycero-3-phosphocholine + a fatty acid + H(+)</text>
        <dbReference type="Rhea" id="RHEA:36231"/>
        <dbReference type="ChEBI" id="CHEBI:15377"/>
        <dbReference type="ChEBI" id="CHEBI:15378"/>
        <dbReference type="ChEBI" id="CHEBI:28868"/>
        <dbReference type="ChEBI" id="CHEBI:30909"/>
        <dbReference type="ChEBI" id="CHEBI:36702"/>
        <dbReference type="EC" id="3.1.1.4"/>
    </reaction>
    <physiologicalReaction direction="left-to-right" evidence="31">
        <dbReference type="Rhea" id="RHEA:36232"/>
    </physiologicalReaction>
</comment>
<evidence type="ECO:0000256" key="33">
    <source>
        <dbReference type="ARBA" id="ARBA00048227"/>
    </source>
</evidence>
<dbReference type="PANTHER" id="PTHR21325">
    <property type="entry name" value="PHOSPHOLIPASE B, PLB1"/>
    <property type="match status" value="1"/>
</dbReference>
<evidence type="ECO:0000256" key="2">
    <source>
        <dbReference type="ARBA" id="ARBA00009979"/>
    </source>
</evidence>
<evidence type="ECO:0000256" key="9">
    <source>
        <dbReference type="ARBA" id="ARBA00022729"/>
    </source>
</evidence>
<evidence type="ECO:0000256" key="16">
    <source>
        <dbReference type="ARBA" id="ARBA00023264"/>
    </source>
</evidence>
<evidence type="ECO:0000256" key="27">
    <source>
        <dbReference type="ARBA" id="ARBA00047438"/>
    </source>
</evidence>
<proteinExistence type="inferred from homology"/>
<keyword evidence="15" id="KW-0325">Glycoprotein</keyword>
<comment type="catalytic activity">
    <reaction evidence="41">
        <text>1,3-dihexadecanoyl-2-(9Z-octadecenoyl)glycerol + H2O = 1,3-dihexadecanoylglycerol + (9Z)-octadecenoate + H(+)</text>
        <dbReference type="Rhea" id="RHEA:40983"/>
        <dbReference type="ChEBI" id="CHEBI:15377"/>
        <dbReference type="ChEBI" id="CHEBI:15378"/>
        <dbReference type="ChEBI" id="CHEBI:30823"/>
        <dbReference type="ChEBI" id="CHEBI:75688"/>
        <dbReference type="ChEBI" id="CHEBI:77619"/>
    </reaction>
    <physiologicalReaction direction="left-to-right" evidence="41">
        <dbReference type="Rhea" id="RHEA:40984"/>
    </physiologicalReaction>
</comment>
<keyword evidence="9" id="KW-0732">Signal</keyword>
<dbReference type="GO" id="GO:0004622">
    <property type="term" value="F:phosphatidylcholine lysophospholipase activity"/>
    <property type="evidence" value="ECO:0007669"/>
    <property type="project" value="UniProtKB-EC"/>
</dbReference>
<dbReference type="GO" id="GO:0004623">
    <property type="term" value="F:phospholipase A2 activity"/>
    <property type="evidence" value="ECO:0007669"/>
    <property type="project" value="UniProtKB-EC"/>
</dbReference>
<dbReference type="Gene3D" id="3.40.50.1110">
    <property type="entry name" value="SGNH hydrolase"/>
    <property type="match status" value="1"/>
</dbReference>
<evidence type="ECO:0000256" key="31">
    <source>
        <dbReference type="ARBA" id="ARBA00048049"/>
    </source>
</evidence>
<evidence type="ECO:0000256" key="10">
    <source>
        <dbReference type="ARBA" id="ARBA00022737"/>
    </source>
</evidence>
<dbReference type="GO" id="GO:0050253">
    <property type="term" value="F:retinyl-palmitate esterase activity"/>
    <property type="evidence" value="ECO:0007669"/>
    <property type="project" value="TreeGrafter"/>
</dbReference>
<keyword evidence="8" id="KW-0812">Transmembrane</keyword>
<evidence type="ECO:0000256" key="36">
    <source>
        <dbReference type="ARBA" id="ARBA00048386"/>
    </source>
</evidence>
<evidence type="ECO:0000256" key="8">
    <source>
        <dbReference type="ARBA" id="ARBA00022692"/>
    </source>
</evidence>
<evidence type="ECO:0000256" key="5">
    <source>
        <dbReference type="ARBA" id="ARBA00013279"/>
    </source>
</evidence>
<comment type="catalytic activity">
    <reaction evidence="28">
        <text>1-hexadecanoyl-2-(9Z)-octadecenoyl-3-octadecanoyl-sn-glycerol + H2O = 1-hexadecanoyl-2-(9Z-octadecenoyl)-sn-glycerol + octadecanoate + H(+)</text>
        <dbReference type="Rhea" id="RHEA:41111"/>
        <dbReference type="ChEBI" id="CHEBI:15377"/>
        <dbReference type="ChEBI" id="CHEBI:15378"/>
        <dbReference type="ChEBI" id="CHEBI:25629"/>
        <dbReference type="ChEBI" id="CHEBI:75466"/>
        <dbReference type="ChEBI" id="CHEBI:77623"/>
    </reaction>
    <physiologicalReaction direction="left-to-right" evidence="28">
        <dbReference type="Rhea" id="RHEA:41112"/>
    </physiologicalReaction>
</comment>
<comment type="catalytic activity">
    <reaction evidence="42">
        <text>1-O-hexadecyl-2-(9Z)-octadecenoyl-sn-glycero-3-phosphocholine + H2O = 1-O-hexadecyl-sn-glycero-3-phosphocholine + (9Z)-octadecenoate + H(+)</text>
        <dbReference type="Rhea" id="RHEA:40915"/>
        <dbReference type="ChEBI" id="CHEBI:15377"/>
        <dbReference type="ChEBI" id="CHEBI:15378"/>
        <dbReference type="ChEBI" id="CHEBI:30823"/>
        <dbReference type="ChEBI" id="CHEBI:34112"/>
        <dbReference type="ChEBI" id="CHEBI:64496"/>
    </reaction>
    <physiologicalReaction direction="left-to-right" evidence="42">
        <dbReference type="Rhea" id="RHEA:40916"/>
    </physiologicalReaction>
</comment>